<gene>
    <name evidence="1" type="ORF">ABID27_000802</name>
</gene>
<comment type="caution">
    <text evidence="1">The sequence shown here is derived from an EMBL/GenBank/DDBJ whole genome shotgun (WGS) entry which is preliminary data.</text>
</comment>
<evidence type="ECO:0000313" key="1">
    <source>
        <dbReference type="EMBL" id="MET3644180.1"/>
    </source>
</evidence>
<name>A0ABV2JLC4_9STRE</name>
<proteinExistence type="predicted"/>
<evidence type="ECO:0000313" key="2">
    <source>
        <dbReference type="Proteomes" id="UP001549055"/>
    </source>
</evidence>
<reference evidence="1 2" key="1">
    <citation type="submission" date="2024-06" db="EMBL/GenBank/DDBJ databases">
        <title>Genomic Encyclopedia of Type Strains, Phase IV (KMG-IV): sequencing the most valuable type-strain genomes for metagenomic binning, comparative biology and taxonomic classification.</title>
        <authorList>
            <person name="Goeker M."/>
        </authorList>
    </citation>
    <scope>NUCLEOTIDE SEQUENCE [LARGE SCALE GENOMIC DNA]</scope>
    <source>
        <strain evidence="1 2">DSM 15349</strain>
    </source>
</reference>
<keyword evidence="2" id="KW-1185">Reference proteome</keyword>
<protein>
    <submittedName>
        <fullName evidence="1">Uncharacterized protein</fullName>
    </submittedName>
</protein>
<dbReference type="Proteomes" id="UP001549055">
    <property type="component" value="Unassembled WGS sequence"/>
</dbReference>
<sequence length="33" mass="3704">MRPIIPKTPEVPSLSSEEISFLTDITFGEKMLP</sequence>
<organism evidence="1 2">
    <name type="scientific">Streptococcus gallinaceus</name>
    <dbReference type="NCBI Taxonomy" id="165758"/>
    <lineage>
        <taxon>Bacteria</taxon>
        <taxon>Bacillati</taxon>
        <taxon>Bacillota</taxon>
        <taxon>Bacilli</taxon>
        <taxon>Lactobacillales</taxon>
        <taxon>Streptococcaceae</taxon>
        <taxon>Streptococcus</taxon>
    </lineage>
</organism>
<accession>A0ABV2JLC4</accession>
<dbReference type="EMBL" id="JBEPMK010000002">
    <property type="protein sequence ID" value="MET3644180.1"/>
    <property type="molecule type" value="Genomic_DNA"/>
</dbReference>